<evidence type="ECO:0000313" key="12">
    <source>
        <dbReference type="EMBL" id="EEH57682.1"/>
    </source>
</evidence>
<dbReference type="GO" id="GO:0005739">
    <property type="term" value="C:mitochondrion"/>
    <property type="evidence" value="ECO:0007669"/>
    <property type="project" value="TreeGrafter"/>
</dbReference>
<dbReference type="OMA" id="RIWEEFD"/>
<evidence type="ECO:0000256" key="3">
    <source>
        <dbReference type="ARBA" id="ARBA00022801"/>
    </source>
</evidence>
<dbReference type="PANTHER" id="PTHR43856:SF1">
    <property type="entry name" value="MITOCHONDRIAL CARDIOLIPIN HYDROLASE"/>
    <property type="match status" value="1"/>
</dbReference>
<evidence type="ECO:0000256" key="9">
    <source>
        <dbReference type="PROSITE-ProRule" id="PRU00723"/>
    </source>
</evidence>
<keyword evidence="1 9" id="KW-0479">Metal-binding</keyword>
<gene>
    <name evidence="12" type="ORF">MICPUCDRAFT_47031</name>
</gene>
<evidence type="ECO:0000256" key="5">
    <source>
        <dbReference type="ARBA" id="ARBA00022963"/>
    </source>
</evidence>
<dbReference type="STRING" id="564608.C1MQC2"/>
<evidence type="ECO:0000256" key="7">
    <source>
        <dbReference type="ARBA" id="ARBA00038012"/>
    </source>
</evidence>
<dbReference type="PANTHER" id="PTHR43856">
    <property type="entry name" value="CARDIOLIPIN HYDROLASE"/>
    <property type="match status" value="1"/>
</dbReference>
<dbReference type="InterPro" id="IPR000571">
    <property type="entry name" value="Znf_CCCH"/>
</dbReference>
<feature type="domain" description="C3H1-type" evidence="11">
    <location>
        <begin position="17"/>
        <end position="45"/>
    </location>
</feature>
<accession>C1MQC2</accession>
<keyword evidence="13" id="KW-1185">Reference proteome</keyword>
<comment type="similarity">
    <text evidence="7">Belongs to the phospholipase D family. MitoPLD/Zucchini subfamily.</text>
</comment>
<dbReference type="InterPro" id="IPR001736">
    <property type="entry name" value="PLipase_D/transphosphatidylase"/>
</dbReference>
<feature type="zinc finger region" description="C3H1-type" evidence="9">
    <location>
        <begin position="17"/>
        <end position="45"/>
    </location>
</feature>
<keyword evidence="5" id="KW-0442">Lipid degradation</keyword>
<dbReference type="InterPro" id="IPR025202">
    <property type="entry name" value="PLD-like_dom"/>
</dbReference>
<sequence length="199" mass="22159">MGCGGSKPVAPPVLFFPDPGMPCRAVMNGQQCRRGAKCTYSHQKTSLVKFLDELYAARKTLDVCVFTITCNEIAEAIIAAKKRGVKVRVITDDEQAKCTGSDVYQIASEGIETRTDSDPITHMHHKFAIIDKKTLLNGSFNWTRQAVLGNRENVIIMRNPALCDVFTKEFNAQWKLFEKNKVPKNMHQGGGGGQQRNRV</sequence>
<evidence type="ECO:0000256" key="6">
    <source>
        <dbReference type="ARBA" id="ARBA00023098"/>
    </source>
</evidence>
<dbReference type="RefSeq" id="XP_003057731.1">
    <property type="nucleotide sequence ID" value="XM_003057685.1"/>
</dbReference>
<dbReference type="GO" id="GO:0016042">
    <property type="term" value="P:lipid catabolic process"/>
    <property type="evidence" value="ECO:0007669"/>
    <property type="project" value="UniProtKB-KW"/>
</dbReference>
<keyword evidence="3" id="KW-0378">Hydrolase</keyword>
<evidence type="ECO:0000256" key="8">
    <source>
        <dbReference type="ARBA" id="ARBA00040549"/>
    </source>
</evidence>
<dbReference type="eggNOG" id="ENOG502RXG9">
    <property type="taxonomic scope" value="Eukaryota"/>
</dbReference>
<evidence type="ECO:0000313" key="13">
    <source>
        <dbReference type="Proteomes" id="UP000001876"/>
    </source>
</evidence>
<dbReference type="Proteomes" id="UP000001876">
    <property type="component" value="Unassembled WGS sequence"/>
</dbReference>
<dbReference type="OrthoDB" id="5205528at2759"/>
<keyword evidence="2 9" id="KW-0863">Zinc-finger</keyword>
<name>C1MQC2_MICPC</name>
<evidence type="ECO:0000256" key="4">
    <source>
        <dbReference type="ARBA" id="ARBA00022833"/>
    </source>
</evidence>
<dbReference type="EMBL" id="GG663738">
    <property type="protein sequence ID" value="EEH57682.1"/>
    <property type="molecule type" value="Genomic_DNA"/>
</dbReference>
<dbReference type="Pfam" id="PF13091">
    <property type="entry name" value="PLDc_2"/>
    <property type="match status" value="1"/>
</dbReference>
<dbReference type="InterPro" id="IPR041367">
    <property type="entry name" value="Znf-CCCH_4"/>
</dbReference>
<dbReference type="PROSITE" id="PS50103">
    <property type="entry name" value="ZF_C3H1"/>
    <property type="match status" value="1"/>
</dbReference>
<dbReference type="CDD" id="cd09171">
    <property type="entry name" value="PLDc_vPLD6_like"/>
    <property type="match status" value="1"/>
</dbReference>
<dbReference type="GO" id="GO:0016891">
    <property type="term" value="F:RNA endonuclease activity producing 5'-phosphomonoesters, hydrolytic mechanism"/>
    <property type="evidence" value="ECO:0007669"/>
    <property type="project" value="TreeGrafter"/>
</dbReference>
<dbReference type="SMART" id="SM00356">
    <property type="entry name" value="ZnF_C3H1"/>
    <property type="match status" value="1"/>
</dbReference>
<dbReference type="GeneID" id="9683541"/>
<evidence type="ECO:0000256" key="1">
    <source>
        <dbReference type="ARBA" id="ARBA00022723"/>
    </source>
</evidence>
<evidence type="ECO:0000256" key="2">
    <source>
        <dbReference type="ARBA" id="ARBA00022771"/>
    </source>
</evidence>
<keyword evidence="6" id="KW-0443">Lipid metabolism</keyword>
<dbReference type="KEGG" id="mpp:MICPUCDRAFT_47031"/>
<reference evidence="12 13" key="1">
    <citation type="journal article" date="2009" name="Science">
        <title>Green evolution and dynamic adaptations revealed by genomes of the marine picoeukaryotes Micromonas.</title>
        <authorList>
            <person name="Worden A.Z."/>
            <person name="Lee J.H."/>
            <person name="Mock T."/>
            <person name="Rouze P."/>
            <person name="Simmons M.P."/>
            <person name="Aerts A.L."/>
            <person name="Allen A.E."/>
            <person name="Cuvelier M.L."/>
            <person name="Derelle E."/>
            <person name="Everett M.V."/>
            <person name="Foulon E."/>
            <person name="Grimwood J."/>
            <person name="Gundlach H."/>
            <person name="Henrissat B."/>
            <person name="Napoli C."/>
            <person name="McDonald S.M."/>
            <person name="Parker M.S."/>
            <person name="Rombauts S."/>
            <person name="Salamov A."/>
            <person name="Von Dassow P."/>
            <person name="Badger J.H."/>
            <person name="Coutinho P.M."/>
            <person name="Demir E."/>
            <person name="Dubchak I."/>
            <person name="Gentemann C."/>
            <person name="Eikrem W."/>
            <person name="Gready J.E."/>
            <person name="John U."/>
            <person name="Lanier W."/>
            <person name="Lindquist E.A."/>
            <person name="Lucas S."/>
            <person name="Mayer K.F."/>
            <person name="Moreau H."/>
            <person name="Not F."/>
            <person name="Otillar R."/>
            <person name="Panaud O."/>
            <person name="Pangilinan J."/>
            <person name="Paulsen I."/>
            <person name="Piegu B."/>
            <person name="Poliakov A."/>
            <person name="Robbens S."/>
            <person name="Schmutz J."/>
            <person name="Toulza E."/>
            <person name="Wyss T."/>
            <person name="Zelensky A."/>
            <person name="Zhou K."/>
            <person name="Armbrust E.V."/>
            <person name="Bhattacharya D."/>
            <person name="Goodenough U.W."/>
            <person name="Van de Peer Y."/>
            <person name="Grigoriev I.V."/>
        </authorList>
    </citation>
    <scope>NUCLEOTIDE SEQUENCE [LARGE SCALE GENOMIC DNA]</scope>
    <source>
        <strain evidence="12 13">CCMP1545</strain>
    </source>
</reference>
<protein>
    <recommendedName>
        <fullName evidence="8">Mitochondrial cardiolipin hydrolase</fullName>
    </recommendedName>
</protein>
<dbReference type="SUPFAM" id="SSF56024">
    <property type="entry name" value="Phospholipase D/nuclease"/>
    <property type="match status" value="1"/>
</dbReference>
<evidence type="ECO:0000259" key="11">
    <source>
        <dbReference type="PROSITE" id="PS50103"/>
    </source>
</evidence>
<keyword evidence="4 9" id="KW-0862">Zinc</keyword>
<dbReference type="PROSITE" id="PS50035">
    <property type="entry name" value="PLD"/>
    <property type="match status" value="1"/>
</dbReference>
<proteinExistence type="inferred from homology"/>
<evidence type="ECO:0000259" key="10">
    <source>
        <dbReference type="PROSITE" id="PS50035"/>
    </source>
</evidence>
<dbReference type="GO" id="GO:0008270">
    <property type="term" value="F:zinc ion binding"/>
    <property type="evidence" value="ECO:0007669"/>
    <property type="project" value="UniProtKB-KW"/>
</dbReference>
<feature type="domain" description="PLD phosphodiesterase" evidence="10">
    <location>
        <begin position="123"/>
        <end position="146"/>
    </location>
</feature>
<dbReference type="AlphaFoldDB" id="C1MQC2"/>
<dbReference type="Gene3D" id="3.30.870.10">
    <property type="entry name" value="Endonuclease Chain A"/>
    <property type="match status" value="1"/>
</dbReference>
<dbReference type="Pfam" id="PF18044">
    <property type="entry name" value="zf-CCCH_4"/>
    <property type="match status" value="1"/>
</dbReference>
<dbReference type="InterPro" id="IPR051406">
    <property type="entry name" value="PLD_domain"/>
</dbReference>
<organism evidence="13">
    <name type="scientific">Micromonas pusilla (strain CCMP1545)</name>
    <name type="common">Picoplanktonic green alga</name>
    <dbReference type="NCBI Taxonomy" id="564608"/>
    <lineage>
        <taxon>Eukaryota</taxon>
        <taxon>Viridiplantae</taxon>
        <taxon>Chlorophyta</taxon>
        <taxon>Mamiellophyceae</taxon>
        <taxon>Mamiellales</taxon>
        <taxon>Mamiellaceae</taxon>
        <taxon>Micromonas</taxon>
    </lineage>
</organism>